<dbReference type="InterPro" id="IPR051708">
    <property type="entry name" value="Plant_Aspart_Prot_A1"/>
</dbReference>
<reference evidence="8" key="1">
    <citation type="submission" date="2023-03" db="EMBL/GenBank/DDBJ databases">
        <authorList>
            <person name="Julca I."/>
        </authorList>
    </citation>
    <scope>NUCLEOTIDE SEQUENCE</scope>
</reference>
<keyword evidence="6" id="KW-0812">Transmembrane</keyword>
<keyword evidence="3" id="KW-0064">Aspartyl protease</keyword>
<dbReference type="Gene3D" id="2.40.70.10">
    <property type="entry name" value="Acid Proteases"/>
    <property type="match status" value="2"/>
</dbReference>
<dbReference type="GO" id="GO:0006508">
    <property type="term" value="P:proteolysis"/>
    <property type="evidence" value="ECO:0007669"/>
    <property type="project" value="UniProtKB-KW"/>
</dbReference>
<evidence type="ECO:0000256" key="3">
    <source>
        <dbReference type="ARBA" id="ARBA00022750"/>
    </source>
</evidence>
<dbReference type="PROSITE" id="PS51767">
    <property type="entry name" value="PEPTIDASE_A1"/>
    <property type="match status" value="1"/>
</dbReference>
<evidence type="ECO:0000256" key="2">
    <source>
        <dbReference type="ARBA" id="ARBA00022670"/>
    </source>
</evidence>
<evidence type="ECO:0000259" key="7">
    <source>
        <dbReference type="PROSITE" id="PS51767"/>
    </source>
</evidence>
<dbReference type="EMBL" id="OX459124">
    <property type="protein sequence ID" value="CAI9113619.1"/>
    <property type="molecule type" value="Genomic_DNA"/>
</dbReference>
<evidence type="ECO:0000256" key="1">
    <source>
        <dbReference type="ARBA" id="ARBA00007447"/>
    </source>
</evidence>
<dbReference type="GO" id="GO:0004190">
    <property type="term" value="F:aspartic-type endopeptidase activity"/>
    <property type="evidence" value="ECO:0007669"/>
    <property type="project" value="UniProtKB-KW"/>
</dbReference>
<keyword evidence="2" id="KW-0645">Protease</keyword>
<evidence type="ECO:0000256" key="4">
    <source>
        <dbReference type="ARBA" id="ARBA00022801"/>
    </source>
</evidence>
<evidence type="ECO:0000313" key="9">
    <source>
        <dbReference type="Proteomes" id="UP001161247"/>
    </source>
</evidence>
<name>A0AAV1E090_OLDCO</name>
<dbReference type="InterPro" id="IPR032861">
    <property type="entry name" value="TAXi_N"/>
</dbReference>
<dbReference type="InterPro" id="IPR021109">
    <property type="entry name" value="Peptidase_aspartic_dom_sf"/>
</dbReference>
<dbReference type="InterPro" id="IPR001969">
    <property type="entry name" value="Aspartic_peptidase_AS"/>
</dbReference>
<dbReference type="Proteomes" id="UP001161247">
    <property type="component" value="Chromosome 7"/>
</dbReference>
<sequence length="457" mass="49055">MGRVVQTEPFHLLNIFIIANILLSTVFHHPIVHAIRHQNKHSKNPVFSLPLHPHDHQKKINYTSLAISSLARDKARVEYINSRIRKALLHNYTDPSNFFTGEEEIETSLSSLGGGYLAKLGFGQPVSEFDLLADTGSEVTWLQCYPCKDCDPNSGLVFDPSQSSTYQPLSCSSQQCDALQGEKICSTDGNCNFIVRYGDRSASTGDFATETLSFGSSGSVGNVGIGCGRETGGLIAAFSGILGLGPSPVSFPSQIKATSFSYCLVEPGSGSSSTLDFNSAAPGDSVNVKLVRNPKKDLYYYVELTGITVGEDQVPVPPSVYQINGDGTGGVIVDSGTTLTFLDPDVYNSFQDAFQRNAQNLADSQVNFQGYDTCYEFASGTSASDIQGPAMSLQFSGGQTVALGPGNYFKRVADSTFCLAFEPTNQIVSIIGNVVQSGMRVTYDLGNNLIGFSPNMC</sequence>
<dbReference type="SUPFAM" id="SSF50630">
    <property type="entry name" value="Acid proteases"/>
    <property type="match status" value="1"/>
</dbReference>
<keyword evidence="5" id="KW-0325">Glycoprotein</keyword>
<keyword evidence="4" id="KW-0378">Hydrolase</keyword>
<keyword evidence="9" id="KW-1185">Reference proteome</keyword>
<keyword evidence="6" id="KW-0472">Membrane</keyword>
<dbReference type="PROSITE" id="PS00141">
    <property type="entry name" value="ASP_PROTEASE"/>
    <property type="match status" value="1"/>
</dbReference>
<proteinExistence type="inferred from homology"/>
<gene>
    <name evidence="8" type="ORF">OLC1_LOCUS20588</name>
</gene>
<dbReference type="InterPro" id="IPR033121">
    <property type="entry name" value="PEPTIDASE_A1"/>
</dbReference>
<evidence type="ECO:0000313" key="8">
    <source>
        <dbReference type="EMBL" id="CAI9113619.1"/>
    </source>
</evidence>
<protein>
    <submittedName>
        <fullName evidence="8">OLC1v1014254C1</fullName>
    </submittedName>
</protein>
<comment type="similarity">
    <text evidence="1">Belongs to the peptidase A1 family.</text>
</comment>
<dbReference type="FunFam" id="2.40.70.10:FF:000033">
    <property type="entry name" value="Aspartyl protease family protein"/>
    <property type="match status" value="1"/>
</dbReference>
<feature type="domain" description="Peptidase A1" evidence="7">
    <location>
        <begin position="116"/>
        <end position="453"/>
    </location>
</feature>
<dbReference type="PANTHER" id="PTHR47967">
    <property type="entry name" value="OS07G0603500 PROTEIN-RELATED"/>
    <property type="match status" value="1"/>
</dbReference>
<evidence type="ECO:0000256" key="5">
    <source>
        <dbReference type="ARBA" id="ARBA00023180"/>
    </source>
</evidence>
<organism evidence="8 9">
    <name type="scientific">Oldenlandia corymbosa var. corymbosa</name>
    <dbReference type="NCBI Taxonomy" id="529605"/>
    <lineage>
        <taxon>Eukaryota</taxon>
        <taxon>Viridiplantae</taxon>
        <taxon>Streptophyta</taxon>
        <taxon>Embryophyta</taxon>
        <taxon>Tracheophyta</taxon>
        <taxon>Spermatophyta</taxon>
        <taxon>Magnoliopsida</taxon>
        <taxon>eudicotyledons</taxon>
        <taxon>Gunneridae</taxon>
        <taxon>Pentapetalae</taxon>
        <taxon>asterids</taxon>
        <taxon>lamiids</taxon>
        <taxon>Gentianales</taxon>
        <taxon>Rubiaceae</taxon>
        <taxon>Rubioideae</taxon>
        <taxon>Spermacoceae</taxon>
        <taxon>Hedyotis-Oldenlandia complex</taxon>
        <taxon>Oldenlandia</taxon>
    </lineage>
</organism>
<evidence type="ECO:0000256" key="6">
    <source>
        <dbReference type="SAM" id="Phobius"/>
    </source>
</evidence>
<dbReference type="AlphaFoldDB" id="A0AAV1E090"/>
<dbReference type="Pfam" id="PF14541">
    <property type="entry name" value="TAXi_C"/>
    <property type="match status" value="1"/>
</dbReference>
<accession>A0AAV1E090</accession>
<feature type="transmembrane region" description="Helical" evidence="6">
    <location>
        <begin position="12"/>
        <end position="31"/>
    </location>
</feature>
<dbReference type="InterPro" id="IPR032799">
    <property type="entry name" value="TAXi_C"/>
</dbReference>
<keyword evidence="6" id="KW-1133">Transmembrane helix</keyword>
<dbReference type="Pfam" id="PF14543">
    <property type="entry name" value="TAXi_N"/>
    <property type="match status" value="1"/>
</dbReference>